<name>A0A1C1Z1D4_9HYPH</name>
<proteinExistence type="predicted"/>
<dbReference type="RefSeq" id="WP_066174533.1">
    <property type="nucleotide sequence ID" value="NZ_LQZT01000001.1"/>
</dbReference>
<dbReference type="Gene3D" id="3.40.630.30">
    <property type="match status" value="1"/>
</dbReference>
<feature type="domain" description="N-acetyltransferase" evidence="1">
    <location>
        <begin position="12"/>
        <end position="161"/>
    </location>
</feature>
<protein>
    <recommendedName>
        <fullName evidence="1">N-acetyltransferase domain-containing protein</fullName>
    </recommendedName>
</protein>
<dbReference type="CDD" id="cd04301">
    <property type="entry name" value="NAT_SF"/>
    <property type="match status" value="1"/>
</dbReference>
<sequence length="161" mass="17520">MAGSQADPADGLRIRRLSCEDLAQFAPLLSAYRLEMDPNTPPESRELEAATALLSSPVAEVMGGFLDETLSALAVVFDLPEAIANGRAGQLDDLYVAPRVRGRRLAQRMIEAVAGIGRARGWVHLRWLVPENNAAALRTYQRFAHPAPWKSYVVWPGNGAA</sequence>
<evidence type="ECO:0000313" key="3">
    <source>
        <dbReference type="Proteomes" id="UP000094795"/>
    </source>
</evidence>
<dbReference type="Proteomes" id="UP000094795">
    <property type="component" value="Unassembled WGS sequence"/>
</dbReference>
<dbReference type="InterPro" id="IPR016181">
    <property type="entry name" value="Acyl_CoA_acyltransferase"/>
</dbReference>
<gene>
    <name evidence="2" type="ORF">AWJ14_11165</name>
</gene>
<reference evidence="2 3" key="1">
    <citation type="submission" date="2015-12" db="EMBL/GenBank/DDBJ databases">
        <authorList>
            <person name="Shamseldin A."/>
            <person name="Moawad H."/>
            <person name="Abd El-Rahim W.M."/>
            <person name="Sadowsky M.J."/>
        </authorList>
    </citation>
    <scope>NUCLEOTIDE SEQUENCE [LARGE SCALE GENOMIC DNA]</scope>
    <source>
        <strain evidence="2 3">JC234</strain>
    </source>
</reference>
<dbReference type="PROSITE" id="PS51186">
    <property type="entry name" value="GNAT"/>
    <property type="match status" value="1"/>
</dbReference>
<dbReference type="AlphaFoldDB" id="A0A1C1Z1D4"/>
<accession>A0A1C1Z1D4</accession>
<evidence type="ECO:0000259" key="1">
    <source>
        <dbReference type="PROSITE" id="PS51186"/>
    </source>
</evidence>
<keyword evidence="3" id="KW-1185">Reference proteome</keyword>
<dbReference type="GO" id="GO:0016747">
    <property type="term" value="F:acyltransferase activity, transferring groups other than amino-acyl groups"/>
    <property type="evidence" value="ECO:0007669"/>
    <property type="project" value="InterPro"/>
</dbReference>
<dbReference type="OrthoDB" id="9805924at2"/>
<dbReference type="STRING" id="1480615.AWJ14_11165"/>
<dbReference type="Pfam" id="PF00583">
    <property type="entry name" value="Acetyltransf_1"/>
    <property type="match status" value="1"/>
</dbReference>
<dbReference type="SUPFAM" id="SSF55729">
    <property type="entry name" value="Acyl-CoA N-acyltransferases (Nat)"/>
    <property type="match status" value="1"/>
</dbReference>
<organism evidence="2 3">
    <name type="scientific">Hoeflea olei</name>
    <dbReference type="NCBI Taxonomy" id="1480615"/>
    <lineage>
        <taxon>Bacteria</taxon>
        <taxon>Pseudomonadati</taxon>
        <taxon>Pseudomonadota</taxon>
        <taxon>Alphaproteobacteria</taxon>
        <taxon>Hyphomicrobiales</taxon>
        <taxon>Rhizobiaceae</taxon>
        <taxon>Hoeflea</taxon>
    </lineage>
</organism>
<dbReference type="EMBL" id="LQZT01000001">
    <property type="protein sequence ID" value="OCW59561.1"/>
    <property type="molecule type" value="Genomic_DNA"/>
</dbReference>
<evidence type="ECO:0000313" key="2">
    <source>
        <dbReference type="EMBL" id="OCW59561.1"/>
    </source>
</evidence>
<dbReference type="InterPro" id="IPR000182">
    <property type="entry name" value="GNAT_dom"/>
</dbReference>
<comment type="caution">
    <text evidence="2">The sequence shown here is derived from an EMBL/GenBank/DDBJ whole genome shotgun (WGS) entry which is preliminary data.</text>
</comment>